<name>A0ABV4HMN7_9GAMM</name>
<evidence type="ECO:0000256" key="5">
    <source>
        <dbReference type="SAM" id="MobiDB-lite"/>
    </source>
</evidence>
<dbReference type="InterPro" id="IPR043146">
    <property type="entry name" value="Penicillin_amidase_N_B-knob"/>
</dbReference>
<keyword evidence="3" id="KW-0865">Zymogen</keyword>
<evidence type="ECO:0000256" key="3">
    <source>
        <dbReference type="ARBA" id="ARBA00023145"/>
    </source>
</evidence>
<dbReference type="RefSeq" id="WP_370562546.1">
    <property type="nucleotide sequence ID" value="NZ_JBFWIB010000002.1"/>
</dbReference>
<keyword evidence="2" id="KW-0378">Hydrolase</keyword>
<evidence type="ECO:0000256" key="4">
    <source>
        <dbReference type="ARBA" id="ARBA00038735"/>
    </source>
</evidence>
<gene>
    <name evidence="6" type="ORF">AB6713_04240</name>
</gene>
<dbReference type="InterPro" id="IPR002692">
    <property type="entry name" value="S45"/>
</dbReference>
<dbReference type="InterPro" id="IPR043147">
    <property type="entry name" value="Penicillin_amidase_A-knob"/>
</dbReference>
<evidence type="ECO:0000256" key="1">
    <source>
        <dbReference type="ARBA" id="ARBA00006586"/>
    </source>
</evidence>
<dbReference type="Pfam" id="PF01804">
    <property type="entry name" value="Penicil_amidase"/>
    <property type="match status" value="1"/>
</dbReference>
<dbReference type="PANTHER" id="PTHR34218:SF4">
    <property type="entry name" value="ACYL-HOMOSERINE LACTONE ACYLASE QUIP"/>
    <property type="match status" value="1"/>
</dbReference>
<dbReference type="Gene3D" id="2.30.120.10">
    <property type="match status" value="1"/>
</dbReference>
<feature type="region of interest" description="Disordered" evidence="5">
    <location>
        <begin position="519"/>
        <end position="556"/>
    </location>
</feature>
<dbReference type="InterPro" id="IPR014395">
    <property type="entry name" value="Pen/GL7ACA/AHL_acylase"/>
</dbReference>
<dbReference type="Gene3D" id="3.60.20.10">
    <property type="entry name" value="Glutamine Phosphoribosylpyrophosphate, subunit 1, domain 1"/>
    <property type="match status" value="1"/>
</dbReference>
<dbReference type="Gene3D" id="1.10.1400.10">
    <property type="match status" value="1"/>
</dbReference>
<evidence type="ECO:0000256" key="2">
    <source>
        <dbReference type="ARBA" id="ARBA00022801"/>
    </source>
</evidence>
<sequence>MLRWLKRLTLLVVLLVVIASLTAWWLLRGSLPTLDGDVALHGLSAPVSMTRDALGVVTIDAASETDAIRALGYVHAQERYFEMDLMRRTAAGELAALFGSVAVDADRRHRVHRMRTRVEADLTEIAGERLPQLQAYADGVNAGREALRVRPWPYLLLGQPPQPWTPADSALAGFAMYFDLQDAENKRELALSKLRPHLPPALYDLLTHDGTRWDAPLVGESRGDATLPAADEVDLRTLPAPDGSRQTASHDSSVRNRSLPALSSDGHSRRNPSSPTPSSQRTLESIVPTLRHSPPKPLASIFDRPAYPPAADITPGSNNFAVARSLTADGRAIVANDMHLGLRAPNIWFRVRLRYPDPRAPGGQVDVSGFTLPGLPAVVVGSNTHVAWGYTNSYIDTLDWRRVHPCAEGAAQAACDRVTKHEETIAVAGAEPVAFSVDETEWGPILHREPDGTALALRWVAHLPGALNLGLFDLAYAGNLDAALTAADRIAIPTQNLLIADRNGRIAWRLLGPIPQRDPNCDPALPFPAQRGKVPETPAPDSTRGRTAATRASSDPPCPLWSITTAASPLLASPTADRLWTANSRVVDGKALQRVGDAGYALGIRAYQIREGLAMRDRFTERDLLAIQLDDRAVLLEGWRRLLRSAAAEAEDASALRALAEAPQDWQGRASTDSVSYRIVRAWRLAVHDRIVDGLTAPARAALGDDFEMPALNQFEGVVWPLLQQRPVHLLPRGYDTWTALLEDAAAEVRDELATKGPIDERTWGERNTAAICHPLAGAIPLLGKRLLCMPPDPLPGDGNMPRVQSPASGASERMVVSPSHEEDGIAHMPGGQSGHPLSPFWGAGHGDWVEGTSMPFLPGEALHSVRLRPAAPTEK</sequence>
<accession>A0ABV4HMN7</accession>
<evidence type="ECO:0000313" key="7">
    <source>
        <dbReference type="Proteomes" id="UP001566331"/>
    </source>
</evidence>
<protein>
    <submittedName>
        <fullName evidence="6">Penicillin acylase family protein</fullName>
    </submittedName>
</protein>
<dbReference type="CDD" id="cd03747">
    <property type="entry name" value="Ntn_PGA_like"/>
    <property type="match status" value="1"/>
</dbReference>
<dbReference type="PIRSF" id="PIRSF001227">
    <property type="entry name" value="Pen_acylase"/>
    <property type="match status" value="1"/>
</dbReference>
<proteinExistence type="inferred from homology"/>
<feature type="region of interest" description="Disordered" evidence="5">
    <location>
        <begin position="226"/>
        <end position="283"/>
    </location>
</feature>
<dbReference type="PANTHER" id="PTHR34218">
    <property type="entry name" value="PEPTIDASE S45 PENICILLIN AMIDASE"/>
    <property type="match status" value="1"/>
</dbReference>
<dbReference type="Proteomes" id="UP001566331">
    <property type="component" value="Unassembled WGS sequence"/>
</dbReference>
<dbReference type="InterPro" id="IPR029055">
    <property type="entry name" value="Ntn_hydrolases_N"/>
</dbReference>
<dbReference type="SUPFAM" id="SSF56235">
    <property type="entry name" value="N-terminal nucleophile aminohydrolases (Ntn hydrolases)"/>
    <property type="match status" value="1"/>
</dbReference>
<organism evidence="6 7">
    <name type="scientific">Luteimonas salinilitoris</name>
    <dbReference type="NCBI Taxonomy" id="3237697"/>
    <lineage>
        <taxon>Bacteria</taxon>
        <taxon>Pseudomonadati</taxon>
        <taxon>Pseudomonadota</taxon>
        <taxon>Gammaproteobacteria</taxon>
        <taxon>Lysobacterales</taxon>
        <taxon>Lysobacteraceae</taxon>
        <taxon>Luteimonas</taxon>
    </lineage>
</organism>
<comment type="similarity">
    <text evidence="1">Belongs to the peptidase S45 family.</text>
</comment>
<feature type="compositionally biased region" description="Low complexity" evidence="5">
    <location>
        <begin position="271"/>
        <end position="281"/>
    </location>
</feature>
<dbReference type="InterPro" id="IPR023343">
    <property type="entry name" value="Penicillin_amidase_dom1"/>
</dbReference>
<comment type="subunit">
    <text evidence="4">Heterodimer of an alpha subunit and a beta subunit processed from the same precursor.</text>
</comment>
<dbReference type="Gene3D" id="1.10.439.10">
    <property type="entry name" value="Penicillin Amidohydrolase, domain 1"/>
    <property type="match status" value="1"/>
</dbReference>
<reference evidence="6 7" key="1">
    <citation type="submission" date="2024-07" db="EMBL/GenBank/DDBJ databases">
        <title>Luteimonas salilacus sp. nov., isolated from the shore soil of Salt Lake in Tibet of China.</title>
        <authorList>
            <person name="Zhang X."/>
            <person name="Li A."/>
        </authorList>
    </citation>
    <scope>NUCLEOTIDE SEQUENCE [LARGE SCALE GENOMIC DNA]</scope>
    <source>
        <strain evidence="6 7">B3-2-R+30</strain>
    </source>
</reference>
<dbReference type="EMBL" id="JBFWIC010000004">
    <property type="protein sequence ID" value="MEZ0473828.1"/>
    <property type="molecule type" value="Genomic_DNA"/>
</dbReference>
<keyword evidence="7" id="KW-1185">Reference proteome</keyword>
<evidence type="ECO:0000313" key="6">
    <source>
        <dbReference type="EMBL" id="MEZ0473828.1"/>
    </source>
</evidence>
<comment type="caution">
    <text evidence="6">The sequence shown here is derived from an EMBL/GenBank/DDBJ whole genome shotgun (WGS) entry which is preliminary data.</text>
</comment>